<dbReference type="EMBL" id="MU007105">
    <property type="protein sequence ID" value="KAF2420964.1"/>
    <property type="molecule type" value="Genomic_DNA"/>
</dbReference>
<proteinExistence type="predicted"/>
<accession>A0A9P4NGI8</accession>
<keyword evidence="2" id="KW-1185">Reference proteome</keyword>
<reference evidence="1" key="1">
    <citation type="journal article" date="2020" name="Stud. Mycol.">
        <title>101 Dothideomycetes genomes: a test case for predicting lifestyles and emergence of pathogens.</title>
        <authorList>
            <person name="Haridas S."/>
            <person name="Albert R."/>
            <person name="Binder M."/>
            <person name="Bloem J."/>
            <person name="Labutti K."/>
            <person name="Salamov A."/>
            <person name="Andreopoulos B."/>
            <person name="Baker S."/>
            <person name="Barry K."/>
            <person name="Bills G."/>
            <person name="Bluhm B."/>
            <person name="Cannon C."/>
            <person name="Castanera R."/>
            <person name="Culley D."/>
            <person name="Daum C."/>
            <person name="Ezra D."/>
            <person name="Gonzalez J."/>
            <person name="Henrissat B."/>
            <person name="Kuo A."/>
            <person name="Liang C."/>
            <person name="Lipzen A."/>
            <person name="Lutzoni F."/>
            <person name="Magnuson J."/>
            <person name="Mondo S."/>
            <person name="Nolan M."/>
            <person name="Ohm R."/>
            <person name="Pangilinan J."/>
            <person name="Park H.-J."/>
            <person name="Ramirez L."/>
            <person name="Alfaro M."/>
            <person name="Sun H."/>
            <person name="Tritt A."/>
            <person name="Yoshinaga Y."/>
            <person name="Zwiers L.-H."/>
            <person name="Turgeon B."/>
            <person name="Goodwin S."/>
            <person name="Spatafora J."/>
            <person name="Crous P."/>
            <person name="Grigoriev I."/>
        </authorList>
    </citation>
    <scope>NUCLEOTIDE SEQUENCE</scope>
    <source>
        <strain evidence="1">CBS 130266</strain>
    </source>
</reference>
<evidence type="ECO:0000313" key="1">
    <source>
        <dbReference type="EMBL" id="KAF2420964.1"/>
    </source>
</evidence>
<sequence length="102" mass="11464">MSRYATESDVLVAGTTEVEIEAWGSIDIEINRPTSKRIVTLLDVIYAPGFLANIIYADRILTAGLDINLRLKEVVYKDTNLLFYRIKKKGGHWIVGTKVVIP</sequence>
<evidence type="ECO:0000313" key="2">
    <source>
        <dbReference type="Proteomes" id="UP000800235"/>
    </source>
</evidence>
<gene>
    <name evidence="1" type="ORF">EJ08DRAFT_527244</name>
</gene>
<organism evidence="1 2">
    <name type="scientific">Tothia fuscella</name>
    <dbReference type="NCBI Taxonomy" id="1048955"/>
    <lineage>
        <taxon>Eukaryota</taxon>
        <taxon>Fungi</taxon>
        <taxon>Dikarya</taxon>
        <taxon>Ascomycota</taxon>
        <taxon>Pezizomycotina</taxon>
        <taxon>Dothideomycetes</taxon>
        <taxon>Pleosporomycetidae</taxon>
        <taxon>Venturiales</taxon>
        <taxon>Cylindrosympodiaceae</taxon>
        <taxon>Tothia</taxon>
    </lineage>
</organism>
<protein>
    <submittedName>
        <fullName evidence="1">Uncharacterized protein</fullName>
    </submittedName>
</protein>
<dbReference type="Proteomes" id="UP000800235">
    <property type="component" value="Unassembled WGS sequence"/>
</dbReference>
<name>A0A9P4NGI8_9PEZI</name>
<comment type="caution">
    <text evidence="1">The sequence shown here is derived from an EMBL/GenBank/DDBJ whole genome shotgun (WGS) entry which is preliminary data.</text>
</comment>
<dbReference type="OrthoDB" id="4501190at2759"/>
<dbReference type="AlphaFoldDB" id="A0A9P4NGI8"/>